<dbReference type="RefSeq" id="XP_031572108.1">
    <property type="nucleotide sequence ID" value="XM_031716248.1"/>
</dbReference>
<dbReference type="GeneID" id="116306195"/>
<proteinExistence type="predicted"/>
<keyword evidence="1" id="KW-0175">Coiled coil</keyword>
<sequence length="417" mass="47816">MSGPRLKAGGSRSQKPSWFQDVKTGCEKQTDYFLRIRKLQKELINREQHNLVNAMERLKQLQYPRRKPFVRNFEGPPVSSKCFPTRPLRNTRRDPKHLLNQRSEFEELKPLKGKVLLPKKTRVDDEANVEPFTLDEIKRIYSMLPIMNDKQIARIIHDVRTTFPDEPFTYLLQPHLPSIPNVPRKANRRLDNRLKLLTLTESSCSIGSSNSIPHIHPTSSHHKRTDVAPKDAEKQKQRKSERKKGKKSILAFDVDPNDSSVFSNCLSSSDKDILNEDPSPLPPPNSRPTSCLKNMDAERDVTKEKLENETSETLNDLNEKLTESVVENTVQLSASNQLDEEMQEEKQNLPKSNPGENHDSKEILDEEKKEDEQLQPEAQPEALNAVESLENLPENASVIYTEPVVKITKKEPAMLEN</sequence>
<reference evidence="4" key="1">
    <citation type="submission" date="2025-08" db="UniProtKB">
        <authorList>
            <consortium name="RefSeq"/>
        </authorList>
    </citation>
    <scope>IDENTIFICATION</scope>
    <source>
        <tissue evidence="4">Tentacle</tissue>
    </source>
</reference>
<feature type="region of interest" description="Disordered" evidence="2">
    <location>
        <begin position="336"/>
        <end position="381"/>
    </location>
</feature>
<dbReference type="OrthoDB" id="6158144at2759"/>
<dbReference type="Proteomes" id="UP000515163">
    <property type="component" value="Unplaced"/>
</dbReference>
<feature type="region of interest" description="Disordered" evidence="2">
    <location>
        <begin position="205"/>
        <end position="248"/>
    </location>
</feature>
<dbReference type="KEGG" id="aten:116306195"/>
<keyword evidence="3" id="KW-1185">Reference proteome</keyword>
<name>A0A6P8J1X7_ACTTE</name>
<evidence type="ECO:0000256" key="2">
    <source>
        <dbReference type="SAM" id="MobiDB-lite"/>
    </source>
</evidence>
<evidence type="ECO:0000313" key="3">
    <source>
        <dbReference type="Proteomes" id="UP000515163"/>
    </source>
</evidence>
<feature type="coiled-coil region" evidence="1">
    <location>
        <begin position="292"/>
        <end position="323"/>
    </location>
</feature>
<evidence type="ECO:0000313" key="4">
    <source>
        <dbReference type="RefSeq" id="XP_031572108.1"/>
    </source>
</evidence>
<feature type="compositionally biased region" description="Low complexity" evidence="2">
    <location>
        <begin position="205"/>
        <end position="218"/>
    </location>
</feature>
<organism evidence="3 4">
    <name type="scientific">Actinia tenebrosa</name>
    <name type="common">Australian red waratah sea anemone</name>
    <dbReference type="NCBI Taxonomy" id="6105"/>
    <lineage>
        <taxon>Eukaryota</taxon>
        <taxon>Metazoa</taxon>
        <taxon>Cnidaria</taxon>
        <taxon>Anthozoa</taxon>
        <taxon>Hexacorallia</taxon>
        <taxon>Actiniaria</taxon>
        <taxon>Actiniidae</taxon>
        <taxon>Actinia</taxon>
    </lineage>
</organism>
<protein>
    <submittedName>
        <fullName evidence="4">Uncharacterized protein LOC116306195</fullName>
    </submittedName>
</protein>
<feature type="compositionally biased region" description="Basic residues" evidence="2">
    <location>
        <begin position="236"/>
        <end position="247"/>
    </location>
</feature>
<dbReference type="AlphaFoldDB" id="A0A6P8J1X7"/>
<dbReference type="InParanoid" id="A0A6P8J1X7"/>
<accession>A0A6P8J1X7</accession>
<gene>
    <name evidence="4" type="primary">LOC116306195</name>
</gene>
<feature type="region of interest" description="Disordered" evidence="2">
    <location>
        <begin position="264"/>
        <end position="292"/>
    </location>
</feature>
<feature type="region of interest" description="Disordered" evidence="2">
    <location>
        <begin position="1"/>
        <end position="22"/>
    </location>
</feature>
<evidence type="ECO:0000256" key="1">
    <source>
        <dbReference type="SAM" id="Coils"/>
    </source>
</evidence>
<feature type="compositionally biased region" description="Basic and acidic residues" evidence="2">
    <location>
        <begin position="225"/>
        <end position="235"/>
    </location>
</feature>
<feature type="compositionally biased region" description="Basic and acidic residues" evidence="2">
    <location>
        <begin position="356"/>
        <end position="372"/>
    </location>
</feature>